<accession>A0A9N7UXV0</accession>
<gene>
    <name evidence="1" type="ORF">PLEPLA_LOCUS26861</name>
</gene>
<comment type="caution">
    <text evidence="1">The sequence shown here is derived from an EMBL/GenBank/DDBJ whole genome shotgun (WGS) entry which is preliminary data.</text>
</comment>
<evidence type="ECO:0000313" key="2">
    <source>
        <dbReference type="Proteomes" id="UP001153269"/>
    </source>
</evidence>
<keyword evidence="2" id="KW-1185">Reference proteome</keyword>
<proteinExistence type="predicted"/>
<sequence>MLGDLDRKFQCELLAFQSRLLQGQIEEIPYPGVGTSQLYALSLSVSPSLFLSSIPPPPPPLPTIPSADGDGQQETHFGGKCEVCFECQLVPWDMVKHLQAKWCPVIALEQDDAVGWDLLSTRRTSRKR</sequence>
<dbReference type="EMBL" id="CADEAL010002224">
    <property type="protein sequence ID" value="CAB1439011.1"/>
    <property type="molecule type" value="Genomic_DNA"/>
</dbReference>
<dbReference type="AlphaFoldDB" id="A0A9N7UXV0"/>
<organism evidence="1 2">
    <name type="scientific">Pleuronectes platessa</name>
    <name type="common">European plaice</name>
    <dbReference type="NCBI Taxonomy" id="8262"/>
    <lineage>
        <taxon>Eukaryota</taxon>
        <taxon>Metazoa</taxon>
        <taxon>Chordata</taxon>
        <taxon>Craniata</taxon>
        <taxon>Vertebrata</taxon>
        <taxon>Euteleostomi</taxon>
        <taxon>Actinopterygii</taxon>
        <taxon>Neopterygii</taxon>
        <taxon>Teleostei</taxon>
        <taxon>Neoteleostei</taxon>
        <taxon>Acanthomorphata</taxon>
        <taxon>Carangaria</taxon>
        <taxon>Pleuronectiformes</taxon>
        <taxon>Pleuronectoidei</taxon>
        <taxon>Pleuronectidae</taxon>
        <taxon>Pleuronectes</taxon>
    </lineage>
</organism>
<protein>
    <submittedName>
        <fullName evidence="1">Uncharacterized protein</fullName>
    </submittedName>
</protein>
<evidence type="ECO:0000313" key="1">
    <source>
        <dbReference type="EMBL" id="CAB1439011.1"/>
    </source>
</evidence>
<name>A0A9N7UXV0_PLEPL</name>
<reference evidence="1" key="1">
    <citation type="submission" date="2020-03" db="EMBL/GenBank/DDBJ databases">
        <authorList>
            <person name="Weist P."/>
        </authorList>
    </citation>
    <scope>NUCLEOTIDE SEQUENCE</scope>
</reference>
<dbReference type="Proteomes" id="UP001153269">
    <property type="component" value="Unassembled WGS sequence"/>
</dbReference>